<gene>
    <name evidence="2" type="ORF">DCAF_LOCUS22779</name>
</gene>
<sequence>GDHSRRRYGNSQYERERERRREEGTISLESGCHENAKDPWAESPKREIRVLPLGRERERYKIELIQSTE</sequence>
<name>A0AAV1SG66_9ROSI</name>
<feature type="compositionally biased region" description="Basic and acidic residues" evidence="1">
    <location>
        <begin position="13"/>
        <end position="24"/>
    </location>
</feature>
<dbReference type="EMBL" id="CAWUPB010001181">
    <property type="protein sequence ID" value="CAK7350055.1"/>
    <property type="molecule type" value="Genomic_DNA"/>
</dbReference>
<reference evidence="2 3" key="1">
    <citation type="submission" date="2024-01" db="EMBL/GenBank/DDBJ databases">
        <authorList>
            <person name="Waweru B."/>
        </authorList>
    </citation>
    <scope>NUCLEOTIDE SEQUENCE [LARGE SCALE GENOMIC DNA]</scope>
</reference>
<keyword evidence="3" id="KW-1185">Reference proteome</keyword>
<protein>
    <submittedName>
        <fullName evidence="2">Uncharacterized protein</fullName>
    </submittedName>
</protein>
<evidence type="ECO:0000313" key="2">
    <source>
        <dbReference type="EMBL" id="CAK7350055.1"/>
    </source>
</evidence>
<comment type="caution">
    <text evidence="2">The sequence shown here is derived from an EMBL/GenBank/DDBJ whole genome shotgun (WGS) entry which is preliminary data.</text>
</comment>
<feature type="compositionally biased region" description="Basic and acidic residues" evidence="1">
    <location>
        <begin position="31"/>
        <end position="44"/>
    </location>
</feature>
<dbReference type="Proteomes" id="UP001314170">
    <property type="component" value="Unassembled WGS sequence"/>
</dbReference>
<dbReference type="AlphaFoldDB" id="A0AAV1SG66"/>
<evidence type="ECO:0000256" key="1">
    <source>
        <dbReference type="SAM" id="MobiDB-lite"/>
    </source>
</evidence>
<accession>A0AAV1SG66</accession>
<organism evidence="2 3">
    <name type="scientific">Dovyalis caffra</name>
    <dbReference type="NCBI Taxonomy" id="77055"/>
    <lineage>
        <taxon>Eukaryota</taxon>
        <taxon>Viridiplantae</taxon>
        <taxon>Streptophyta</taxon>
        <taxon>Embryophyta</taxon>
        <taxon>Tracheophyta</taxon>
        <taxon>Spermatophyta</taxon>
        <taxon>Magnoliopsida</taxon>
        <taxon>eudicotyledons</taxon>
        <taxon>Gunneridae</taxon>
        <taxon>Pentapetalae</taxon>
        <taxon>rosids</taxon>
        <taxon>fabids</taxon>
        <taxon>Malpighiales</taxon>
        <taxon>Salicaceae</taxon>
        <taxon>Flacourtieae</taxon>
        <taxon>Dovyalis</taxon>
    </lineage>
</organism>
<evidence type="ECO:0000313" key="3">
    <source>
        <dbReference type="Proteomes" id="UP001314170"/>
    </source>
</evidence>
<feature type="region of interest" description="Disordered" evidence="1">
    <location>
        <begin position="1"/>
        <end position="44"/>
    </location>
</feature>
<feature type="non-terminal residue" evidence="2">
    <location>
        <position position="1"/>
    </location>
</feature>
<proteinExistence type="predicted"/>